<comment type="caution">
    <text evidence="2">The sequence shown here is derived from an EMBL/GenBank/DDBJ whole genome shotgun (WGS) entry which is preliminary data.</text>
</comment>
<evidence type="ECO:0000313" key="2">
    <source>
        <dbReference type="EMBL" id="PIP30144.1"/>
    </source>
</evidence>
<feature type="signal peptide" evidence="1">
    <location>
        <begin position="1"/>
        <end position="23"/>
    </location>
</feature>
<sequence>MKLLALTLILSASLAALPAAAHAQELPSAEGIPRVLSNPLGFIQEKLGINLERIFPGFTGEMVAPEQIAGGASGIWGSVKAWTQEHLGIDLTHLLRGIIDLVVWIFEFAIKLFKSVLELL</sequence>
<keyword evidence="1" id="KW-0732">Signal</keyword>
<name>A0A2G9ZAI8_9BACT</name>
<reference evidence="2 3" key="1">
    <citation type="submission" date="2017-09" db="EMBL/GenBank/DDBJ databases">
        <title>Depth-based differentiation of microbial function through sediment-hosted aquifers and enrichment of novel symbionts in the deep terrestrial subsurface.</title>
        <authorList>
            <person name="Probst A.J."/>
            <person name="Ladd B."/>
            <person name="Jarett J.K."/>
            <person name="Geller-Mcgrath D.E."/>
            <person name="Sieber C.M."/>
            <person name="Emerson J.B."/>
            <person name="Anantharaman K."/>
            <person name="Thomas B.C."/>
            <person name="Malmstrom R."/>
            <person name="Stieglmeier M."/>
            <person name="Klingl A."/>
            <person name="Woyke T."/>
            <person name="Ryan C.M."/>
            <person name="Banfield J.F."/>
        </authorList>
    </citation>
    <scope>NUCLEOTIDE SEQUENCE [LARGE SCALE GENOMIC DNA]</scope>
    <source>
        <strain evidence="2">CG23_combo_of_CG06-09_8_20_14_all_54_14</strain>
    </source>
</reference>
<organism evidence="2 3">
    <name type="scientific">Candidatus Jorgensenbacteria bacterium CG23_combo_of_CG06-09_8_20_14_all_54_14</name>
    <dbReference type="NCBI Taxonomy" id="1974595"/>
    <lineage>
        <taxon>Bacteria</taxon>
        <taxon>Candidatus Joergenseniibacteriota</taxon>
    </lineage>
</organism>
<protein>
    <submittedName>
        <fullName evidence="2">Uncharacterized protein</fullName>
    </submittedName>
</protein>
<evidence type="ECO:0000256" key="1">
    <source>
        <dbReference type="SAM" id="SignalP"/>
    </source>
</evidence>
<proteinExistence type="predicted"/>
<dbReference type="EMBL" id="PCRZ01000006">
    <property type="protein sequence ID" value="PIP30144.1"/>
    <property type="molecule type" value="Genomic_DNA"/>
</dbReference>
<dbReference type="AlphaFoldDB" id="A0A2G9ZAI8"/>
<feature type="chain" id="PRO_5013560616" evidence="1">
    <location>
        <begin position="24"/>
        <end position="120"/>
    </location>
</feature>
<evidence type="ECO:0000313" key="3">
    <source>
        <dbReference type="Proteomes" id="UP000228812"/>
    </source>
</evidence>
<accession>A0A2G9ZAI8</accession>
<dbReference type="Proteomes" id="UP000228812">
    <property type="component" value="Unassembled WGS sequence"/>
</dbReference>
<gene>
    <name evidence="2" type="ORF">COX26_00260</name>
</gene>